<organism evidence="1 2">
    <name type="scientific">Cerasicoccus arenae</name>
    <dbReference type="NCBI Taxonomy" id="424488"/>
    <lineage>
        <taxon>Bacteria</taxon>
        <taxon>Pseudomonadati</taxon>
        <taxon>Verrucomicrobiota</taxon>
        <taxon>Opitutia</taxon>
        <taxon>Puniceicoccales</taxon>
        <taxon>Cerasicoccaceae</taxon>
        <taxon>Cerasicoccus</taxon>
    </lineage>
</organism>
<sequence length="311" mass="35036">MVVDTPRNPGPSWGYRVIDWLDAHLLPPLRDALVFIGSSVAYLGMHKQRQASREYLQALLGSPPPLADRLRHFDAITHSLLAKLRAGQRVDTKVEWADEANKQTGAIVYSDEPILLGTFHVGASDLLGFHVRTTGRRVSMIRERVANSSDIERLLAQSGDMVEVIWVNQEADIVFALRDALEAGKTLAMQCDRVAHASKTEGFEFLGATRAFPVTIYRLAALYHRPVQFFVALPRGKARDDFAVYASPLYRPTGNRNTDQLSSHKHFQAVLTWLENLLRAHPFQWFNFLPLNPVWTADTNATCQRAVKKPR</sequence>
<dbReference type="EMBL" id="BMXG01000001">
    <property type="protein sequence ID" value="GHB90747.1"/>
    <property type="molecule type" value="Genomic_DNA"/>
</dbReference>
<name>A0A8J3D8Z0_9BACT</name>
<dbReference type="RefSeq" id="WP_189510942.1">
    <property type="nucleotide sequence ID" value="NZ_BMXG01000001.1"/>
</dbReference>
<dbReference type="AlphaFoldDB" id="A0A8J3D8Z0"/>
<protein>
    <recommendedName>
        <fullName evidence="3">Lipid A biosynthesis lauroyl acyltransferase</fullName>
    </recommendedName>
</protein>
<dbReference type="Proteomes" id="UP000642829">
    <property type="component" value="Unassembled WGS sequence"/>
</dbReference>
<evidence type="ECO:0000313" key="2">
    <source>
        <dbReference type="Proteomes" id="UP000642829"/>
    </source>
</evidence>
<keyword evidence="2" id="KW-1185">Reference proteome</keyword>
<proteinExistence type="predicted"/>
<evidence type="ECO:0008006" key="3">
    <source>
        <dbReference type="Google" id="ProtNLM"/>
    </source>
</evidence>
<reference evidence="1" key="1">
    <citation type="journal article" date="2014" name="Int. J. Syst. Evol. Microbiol.">
        <title>Complete genome sequence of Corynebacterium casei LMG S-19264T (=DSM 44701T), isolated from a smear-ripened cheese.</title>
        <authorList>
            <consortium name="US DOE Joint Genome Institute (JGI-PGF)"/>
            <person name="Walter F."/>
            <person name="Albersmeier A."/>
            <person name="Kalinowski J."/>
            <person name="Ruckert C."/>
        </authorList>
    </citation>
    <scope>NUCLEOTIDE SEQUENCE</scope>
    <source>
        <strain evidence="1">KCTC 12870</strain>
    </source>
</reference>
<accession>A0A8J3D8Z0</accession>
<evidence type="ECO:0000313" key="1">
    <source>
        <dbReference type="EMBL" id="GHB90747.1"/>
    </source>
</evidence>
<reference evidence="1" key="2">
    <citation type="submission" date="2020-09" db="EMBL/GenBank/DDBJ databases">
        <authorList>
            <person name="Sun Q."/>
            <person name="Kim S."/>
        </authorList>
    </citation>
    <scope>NUCLEOTIDE SEQUENCE</scope>
    <source>
        <strain evidence="1">KCTC 12870</strain>
    </source>
</reference>
<gene>
    <name evidence="1" type="ORF">GCM10007047_01950</name>
</gene>
<comment type="caution">
    <text evidence="1">The sequence shown here is derived from an EMBL/GenBank/DDBJ whole genome shotgun (WGS) entry which is preliminary data.</text>
</comment>